<evidence type="ECO:0000313" key="2">
    <source>
        <dbReference type="Proteomes" id="UP001187192"/>
    </source>
</evidence>
<comment type="caution">
    <text evidence="1">The sequence shown here is derived from an EMBL/GenBank/DDBJ whole genome shotgun (WGS) entry which is preliminary data.</text>
</comment>
<gene>
    <name evidence="1" type="ORF">TIFTF001_015690</name>
</gene>
<protein>
    <submittedName>
        <fullName evidence="1">Uncharacterized protein</fullName>
    </submittedName>
</protein>
<evidence type="ECO:0000313" key="1">
    <source>
        <dbReference type="EMBL" id="GMN46509.1"/>
    </source>
</evidence>
<keyword evidence="2" id="KW-1185">Reference proteome</keyword>
<name>A0AA88DIP6_FICCA</name>
<dbReference type="EMBL" id="BTGU01000023">
    <property type="protein sequence ID" value="GMN46509.1"/>
    <property type="molecule type" value="Genomic_DNA"/>
</dbReference>
<dbReference type="Proteomes" id="UP001187192">
    <property type="component" value="Unassembled WGS sequence"/>
</dbReference>
<sequence length="107" mass="11466">MLENLKESTRPMAPAAATGSLVFPCTSRNSSSVTVTSCGSVAFFGIHSPMRQGFVTQIFMVFQKHRAEVLAASVVVDNGLLTLTVTAFVNGNEGSTVEEIKRDILML</sequence>
<dbReference type="AlphaFoldDB" id="A0AA88DIP6"/>
<organism evidence="1 2">
    <name type="scientific">Ficus carica</name>
    <name type="common">Common fig</name>
    <dbReference type="NCBI Taxonomy" id="3494"/>
    <lineage>
        <taxon>Eukaryota</taxon>
        <taxon>Viridiplantae</taxon>
        <taxon>Streptophyta</taxon>
        <taxon>Embryophyta</taxon>
        <taxon>Tracheophyta</taxon>
        <taxon>Spermatophyta</taxon>
        <taxon>Magnoliopsida</taxon>
        <taxon>eudicotyledons</taxon>
        <taxon>Gunneridae</taxon>
        <taxon>Pentapetalae</taxon>
        <taxon>rosids</taxon>
        <taxon>fabids</taxon>
        <taxon>Rosales</taxon>
        <taxon>Moraceae</taxon>
        <taxon>Ficeae</taxon>
        <taxon>Ficus</taxon>
    </lineage>
</organism>
<proteinExistence type="predicted"/>
<reference evidence="1" key="1">
    <citation type="submission" date="2023-07" db="EMBL/GenBank/DDBJ databases">
        <title>draft genome sequence of fig (Ficus carica).</title>
        <authorList>
            <person name="Takahashi T."/>
            <person name="Nishimura K."/>
        </authorList>
    </citation>
    <scope>NUCLEOTIDE SEQUENCE</scope>
</reference>
<accession>A0AA88DIP6</accession>